<dbReference type="RefSeq" id="WP_218393088.1">
    <property type="nucleotide sequence ID" value="NZ_JAHUZE010000003.1"/>
</dbReference>
<keyword evidence="3" id="KW-1185">Reference proteome</keyword>
<evidence type="ECO:0000313" key="2">
    <source>
        <dbReference type="EMBL" id="MBV7379896.1"/>
    </source>
</evidence>
<dbReference type="Proteomes" id="UP000756530">
    <property type="component" value="Unassembled WGS sequence"/>
</dbReference>
<dbReference type="PROSITE" id="PS50987">
    <property type="entry name" value="HTH_ARSR_2"/>
    <property type="match status" value="1"/>
</dbReference>
<dbReference type="SMART" id="SM00418">
    <property type="entry name" value="HTH_ARSR"/>
    <property type="match status" value="1"/>
</dbReference>
<dbReference type="PANTHER" id="PTHR39168">
    <property type="entry name" value="TRANSCRIPTIONAL REGULATOR-RELATED"/>
    <property type="match status" value="1"/>
</dbReference>
<dbReference type="InterPro" id="IPR052543">
    <property type="entry name" value="HTH_Metal-responsive_Reg"/>
</dbReference>
<dbReference type="EMBL" id="JAHUZE010000003">
    <property type="protein sequence ID" value="MBV7379896.1"/>
    <property type="molecule type" value="Genomic_DNA"/>
</dbReference>
<protein>
    <submittedName>
        <fullName evidence="2">Helix-turn-helix domain-containing protein</fullName>
    </submittedName>
</protein>
<organism evidence="2 3">
    <name type="scientific">Maritimibacter dapengensis</name>
    <dbReference type="NCBI Taxonomy" id="2836868"/>
    <lineage>
        <taxon>Bacteria</taxon>
        <taxon>Pseudomonadati</taxon>
        <taxon>Pseudomonadota</taxon>
        <taxon>Alphaproteobacteria</taxon>
        <taxon>Rhodobacterales</taxon>
        <taxon>Roseobacteraceae</taxon>
        <taxon>Maritimibacter</taxon>
    </lineage>
</organism>
<feature type="domain" description="HTH arsR-type" evidence="1">
    <location>
        <begin position="1"/>
        <end position="94"/>
    </location>
</feature>
<evidence type="ECO:0000313" key="3">
    <source>
        <dbReference type="Proteomes" id="UP000756530"/>
    </source>
</evidence>
<comment type="caution">
    <text evidence="2">The sequence shown here is derived from an EMBL/GenBank/DDBJ whole genome shotgun (WGS) entry which is preliminary data.</text>
</comment>
<dbReference type="InterPro" id="IPR011991">
    <property type="entry name" value="ArsR-like_HTH"/>
</dbReference>
<accession>A0ABS6T3R2</accession>
<dbReference type="Pfam" id="PF12840">
    <property type="entry name" value="HTH_20"/>
    <property type="match status" value="1"/>
</dbReference>
<evidence type="ECO:0000259" key="1">
    <source>
        <dbReference type="PROSITE" id="PS50987"/>
    </source>
</evidence>
<proteinExistence type="predicted"/>
<dbReference type="PANTHER" id="PTHR39168:SF1">
    <property type="entry name" value="TRANSCRIPTIONAL REGULATORY PROTEIN"/>
    <property type="match status" value="1"/>
</dbReference>
<dbReference type="InterPro" id="IPR001845">
    <property type="entry name" value="HTH_ArsR_DNA-bd_dom"/>
</dbReference>
<reference evidence="2 3" key="1">
    <citation type="submission" date="2021-05" db="EMBL/GenBank/DDBJ databases">
        <title>Culturable bacteria isolated from Daya Bay.</title>
        <authorList>
            <person name="Zheng W."/>
            <person name="Yu S."/>
            <person name="Huang Y."/>
        </authorList>
    </citation>
    <scope>NUCLEOTIDE SEQUENCE [LARGE SCALE GENOMIC DNA]</scope>
    <source>
        <strain evidence="2 3">DP4N28-5</strain>
    </source>
</reference>
<dbReference type="CDD" id="cd00090">
    <property type="entry name" value="HTH_ARSR"/>
    <property type="match status" value="1"/>
</dbReference>
<sequence length="227" mass="24380">MKEGPDISRLGALIGDPARANILTALLAGRALTASELANEAGVTAQTASGHLKLMEDAGLLWRRRQGRHHYFALAGDEVGYMLESLLGFAAGMGHLRTRTGPRDDAMREARVCYDHLAGAAGVRMFDSLVTTGAIRAEREDLRLTDAGRGQIAVLGIDPASVDTSKRPVCRACLDWSERRTHLAGALGAALLDRIYDLKWANRAPEGRAVLFTSKGRTAFEAAFPLG</sequence>
<dbReference type="NCBIfam" id="NF033788">
    <property type="entry name" value="HTH_metalloreg"/>
    <property type="match status" value="1"/>
</dbReference>
<name>A0ABS6T3R2_9RHOB</name>
<gene>
    <name evidence="2" type="ORF">KJP28_13260</name>
</gene>